<protein>
    <recommendedName>
        <fullName evidence="3">N-acetyltransferase domain-containing protein</fullName>
    </recommendedName>
</protein>
<dbReference type="EMBL" id="CH476615">
    <property type="protein sequence ID" value="EEP76534.1"/>
    <property type="molecule type" value="Genomic_DNA"/>
</dbReference>
<dbReference type="InParanoid" id="C4JHV8"/>
<gene>
    <name evidence="1" type="ORF">UREG_01383</name>
</gene>
<evidence type="ECO:0000313" key="1">
    <source>
        <dbReference type="EMBL" id="EEP76534.1"/>
    </source>
</evidence>
<evidence type="ECO:0000313" key="2">
    <source>
        <dbReference type="Proteomes" id="UP000002058"/>
    </source>
</evidence>
<reference evidence="2" key="1">
    <citation type="journal article" date="2009" name="Genome Res.">
        <title>Comparative genomic analyses of the human fungal pathogens Coccidioides and their relatives.</title>
        <authorList>
            <person name="Sharpton T.J."/>
            <person name="Stajich J.E."/>
            <person name="Rounsley S.D."/>
            <person name="Gardner M.J."/>
            <person name="Wortman J.R."/>
            <person name="Jordar V.S."/>
            <person name="Maiti R."/>
            <person name="Kodira C.D."/>
            <person name="Neafsey D.E."/>
            <person name="Zeng Q."/>
            <person name="Hung C.-Y."/>
            <person name="McMahan C."/>
            <person name="Muszewska A."/>
            <person name="Grynberg M."/>
            <person name="Mandel M.A."/>
            <person name="Kellner E.M."/>
            <person name="Barker B.M."/>
            <person name="Galgiani J.N."/>
            <person name="Orbach M.J."/>
            <person name="Kirkland T.N."/>
            <person name="Cole G.T."/>
            <person name="Henn M.R."/>
            <person name="Birren B.W."/>
            <person name="Taylor J.W."/>
        </authorList>
    </citation>
    <scope>NUCLEOTIDE SEQUENCE [LARGE SCALE GENOMIC DNA]</scope>
    <source>
        <strain evidence="2">UAMH 1704</strain>
    </source>
</reference>
<accession>C4JHV8</accession>
<dbReference type="Proteomes" id="UP000002058">
    <property type="component" value="Unassembled WGS sequence"/>
</dbReference>
<dbReference type="RefSeq" id="XP_002541867.1">
    <property type="nucleotide sequence ID" value="XM_002541821.1"/>
</dbReference>
<dbReference type="eggNOG" id="ENOG502SX3Z">
    <property type="taxonomic scope" value="Eukaryota"/>
</dbReference>
<dbReference type="OrthoDB" id="3794209at2759"/>
<dbReference type="OMA" id="NDWTDPV"/>
<name>C4JHV8_UNCRE</name>
<dbReference type="AlphaFoldDB" id="C4JHV8"/>
<keyword evidence="2" id="KW-1185">Reference proteome</keyword>
<evidence type="ECO:0008006" key="3">
    <source>
        <dbReference type="Google" id="ProtNLM"/>
    </source>
</evidence>
<dbReference type="HOGENOM" id="CLU_1062419_0_0_1"/>
<proteinExistence type="predicted"/>
<sequence length="245" mass="27566">MITPVPIPHLPGFSSIIVEGHQLRGHPCLEQLQITVNNAFREGEHDRFPSIEHVITTPGVHGRCCVVFRDGDVDMTSPVATAMIKYYNPDVGVDPIRIIDRNGNVVNTSEFTKSEPGYDSEPADFLSITHWEPAAVAILSEDPSLKKLGLAVYCVNQLEIDLLRRLSEARRKRPAVPDIQNGNHGLQTTTGIRNLTFWIRCKEHAVPYWERRGYGLVQKKVYPKGVWGSRTELNIVTLKRDVSYS</sequence>
<organism evidence="1 2">
    <name type="scientific">Uncinocarpus reesii (strain UAMH 1704)</name>
    <dbReference type="NCBI Taxonomy" id="336963"/>
    <lineage>
        <taxon>Eukaryota</taxon>
        <taxon>Fungi</taxon>
        <taxon>Dikarya</taxon>
        <taxon>Ascomycota</taxon>
        <taxon>Pezizomycotina</taxon>
        <taxon>Eurotiomycetes</taxon>
        <taxon>Eurotiomycetidae</taxon>
        <taxon>Onygenales</taxon>
        <taxon>Onygenaceae</taxon>
        <taxon>Uncinocarpus</taxon>
    </lineage>
</organism>
<dbReference type="KEGG" id="ure:UREG_01383"/>
<dbReference type="GeneID" id="8442712"/>
<dbReference type="VEuPathDB" id="FungiDB:UREG_01383"/>